<organism evidence="11 12">
    <name type="scientific">Globodera rostochiensis</name>
    <name type="common">Golden nematode worm</name>
    <name type="synonym">Heterodera rostochiensis</name>
    <dbReference type="NCBI Taxonomy" id="31243"/>
    <lineage>
        <taxon>Eukaryota</taxon>
        <taxon>Metazoa</taxon>
        <taxon>Ecdysozoa</taxon>
        <taxon>Nematoda</taxon>
        <taxon>Chromadorea</taxon>
        <taxon>Rhabditida</taxon>
        <taxon>Tylenchina</taxon>
        <taxon>Tylenchomorpha</taxon>
        <taxon>Tylenchoidea</taxon>
        <taxon>Heteroderidae</taxon>
        <taxon>Heteroderinae</taxon>
        <taxon>Globodera</taxon>
    </lineage>
</organism>
<dbReference type="AlphaFoldDB" id="A0A914GS46"/>
<evidence type="ECO:0000256" key="4">
    <source>
        <dbReference type="ARBA" id="ARBA00022448"/>
    </source>
</evidence>
<keyword evidence="9" id="KW-0458">Lysosome</keyword>
<evidence type="ECO:0000256" key="9">
    <source>
        <dbReference type="ARBA" id="ARBA00023228"/>
    </source>
</evidence>
<dbReference type="InterPro" id="IPR026218">
    <property type="entry name" value="HRG"/>
</dbReference>
<dbReference type="GO" id="GO:0005886">
    <property type="term" value="C:plasma membrane"/>
    <property type="evidence" value="ECO:0007669"/>
    <property type="project" value="TreeGrafter"/>
</dbReference>
<evidence type="ECO:0000256" key="3">
    <source>
        <dbReference type="ARBA" id="ARBA00006203"/>
    </source>
</evidence>
<keyword evidence="4" id="KW-0813">Transport</keyword>
<evidence type="ECO:0000256" key="1">
    <source>
        <dbReference type="ARBA" id="ARBA00004155"/>
    </source>
</evidence>
<dbReference type="GO" id="GO:0020037">
    <property type="term" value="F:heme binding"/>
    <property type="evidence" value="ECO:0007669"/>
    <property type="project" value="TreeGrafter"/>
</dbReference>
<dbReference type="GO" id="GO:0005765">
    <property type="term" value="C:lysosomal membrane"/>
    <property type="evidence" value="ECO:0007669"/>
    <property type="project" value="UniProtKB-SubCell"/>
</dbReference>
<name>A0A914GS46_GLORO</name>
<dbReference type="PRINTS" id="PR02095">
    <property type="entry name" value="TRNSPORTRHRG"/>
</dbReference>
<dbReference type="PANTHER" id="PTHR31525:SF1">
    <property type="entry name" value="HEME TRANSPORTER HRG1"/>
    <property type="match status" value="1"/>
</dbReference>
<evidence type="ECO:0000256" key="2">
    <source>
        <dbReference type="ARBA" id="ARBA00004337"/>
    </source>
</evidence>
<feature type="transmembrane region" description="Helical" evidence="10">
    <location>
        <begin position="34"/>
        <end position="52"/>
    </location>
</feature>
<evidence type="ECO:0000256" key="7">
    <source>
        <dbReference type="ARBA" id="ARBA00022989"/>
    </source>
</evidence>
<comment type="subcellular location">
    <subcellularLocation>
        <location evidence="2">Endosome membrane</location>
        <topology evidence="2">Multi-pass membrane protein</topology>
    </subcellularLocation>
    <subcellularLocation>
        <location evidence="1">Lysosome membrane</location>
        <topology evidence="1">Multi-pass membrane protein</topology>
    </subcellularLocation>
</comment>
<keyword evidence="8 10" id="KW-0472">Membrane</keyword>
<keyword evidence="7 10" id="KW-1133">Transmembrane helix</keyword>
<dbReference type="PANTHER" id="PTHR31525">
    <property type="entry name" value="HEME TRANSPORTER HRG1"/>
    <property type="match status" value="1"/>
</dbReference>
<proteinExistence type="inferred from homology"/>
<feature type="transmembrane region" description="Helical" evidence="10">
    <location>
        <begin position="110"/>
        <end position="131"/>
    </location>
</feature>
<dbReference type="WBParaSite" id="Gr19_v10_g10681.t1">
    <property type="protein sequence ID" value="Gr19_v10_g10681.t1"/>
    <property type="gene ID" value="Gr19_v10_g10681"/>
</dbReference>
<dbReference type="Pfam" id="PF16954">
    <property type="entry name" value="HRG"/>
    <property type="match status" value="1"/>
</dbReference>
<accession>A0A914GS46</accession>
<evidence type="ECO:0000256" key="6">
    <source>
        <dbReference type="ARBA" id="ARBA00022753"/>
    </source>
</evidence>
<dbReference type="Proteomes" id="UP000887572">
    <property type="component" value="Unplaced"/>
</dbReference>
<reference evidence="12" key="1">
    <citation type="submission" date="2022-11" db="UniProtKB">
        <authorList>
            <consortium name="WormBaseParasite"/>
        </authorList>
    </citation>
    <scope>IDENTIFICATION</scope>
</reference>
<feature type="transmembrane region" description="Helical" evidence="10">
    <location>
        <begin position="9"/>
        <end position="28"/>
    </location>
</feature>
<evidence type="ECO:0000313" key="12">
    <source>
        <dbReference type="WBParaSite" id="Gr19_v10_g10681.t1"/>
    </source>
</evidence>
<protein>
    <submittedName>
        <fullName evidence="12">Heme transporter hrg-1</fullName>
    </submittedName>
</protein>
<comment type="similarity">
    <text evidence="3">Belongs to the HRG family.</text>
</comment>
<dbReference type="GO" id="GO:0015232">
    <property type="term" value="F:heme transmembrane transporter activity"/>
    <property type="evidence" value="ECO:0007669"/>
    <property type="project" value="InterPro"/>
</dbReference>
<evidence type="ECO:0000313" key="11">
    <source>
        <dbReference type="Proteomes" id="UP000887572"/>
    </source>
</evidence>
<keyword evidence="5 10" id="KW-0812">Transmembrane</keyword>
<sequence length="150" mass="17041">MQFGMQVRLIWAAVGISAGLTAGAVFWISYQNYLATGMAFFSSICAAFLFYAHLAYHKSWMFDWSQRRVRLTWVVNLVLCVLSSIGMAICLVLAAIWGQSLTREGLQGENLWICAVWFWMTSKWTLASCIYTRHYAKEIAKQSVDLPPPN</sequence>
<evidence type="ECO:0000256" key="8">
    <source>
        <dbReference type="ARBA" id="ARBA00023136"/>
    </source>
</evidence>
<evidence type="ECO:0000256" key="10">
    <source>
        <dbReference type="SAM" id="Phobius"/>
    </source>
</evidence>
<keyword evidence="11" id="KW-1185">Reference proteome</keyword>
<dbReference type="GO" id="GO:0010008">
    <property type="term" value="C:endosome membrane"/>
    <property type="evidence" value="ECO:0007669"/>
    <property type="project" value="UniProtKB-SubCell"/>
</dbReference>
<evidence type="ECO:0000256" key="5">
    <source>
        <dbReference type="ARBA" id="ARBA00022692"/>
    </source>
</evidence>
<keyword evidence="6" id="KW-0967">Endosome</keyword>
<feature type="transmembrane region" description="Helical" evidence="10">
    <location>
        <begin position="73"/>
        <end position="98"/>
    </location>
</feature>